<dbReference type="GO" id="GO:0005524">
    <property type="term" value="F:ATP binding"/>
    <property type="evidence" value="ECO:0007669"/>
    <property type="project" value="UniProtKB-UniRule"/>
</dbReference>
<protein>
    <recommendedName>
        <fullName evidence="14">Phenylalanine--tRNA ligase beta subunit</fullName>
        <ecNumber evidence="14">6.1.1.20</ecNumber>
    </recommendedName>
    <alternativeName>
        <fullName evidence="14">Phenylalanyl-tRNA synthetase beta subunit</fullName>
        <shortName evidence="14">PheRS</shortName>
    </alternativeName>
</protein>
<keyword evidence="12 14" id="KW-0030">Aminoacyl-tRNA synthetase</keyword>
<sequence length="800" mass="91533">MKVPISWLSEFIELKESPEGIAEILTMGGVEVEAIENPYENLGDLIAVKILEVYESEGLKDLVLCKVTDGKETYTVLTTAKKQVKPNLIVGLAKPESFTFSGEKVEVKVVKKIKSYGMFLSPYEAGLGEEKEKILVLPEDAPLGESIYKILGISETVLDLAITPNRGDLLSILGVAREIYTLTSWEFNPPNFENAIKTGEKFPGKIEILDKDGCFRYVGRFFGNIKVKESPFYIQKRLWLCGLRPINNIVDITNYVLLELGQPLHAFDWEKIEDKTILIRKAYPGEKLLMLDGVERTFTEEDLVIADAKKPMVLAGIMGGEESGVSENTKNIFLESAWFNQKRIRKSSQRHRITTESSYRFERNIDPEGVVLGLLRASELISKIAEPEILSEVVDVYPKHFIPPQISLFNRKLTKYLGVSISSEEVENILKKLGQVRRSGYGFQFIPFSYRQDLKIPEDLIEEIARIYGYDKIPSSFPKSTLHCQSPSKILIFEKKLKVILKSLGFSEVITYSFIDPKTLEKLNLKKNDPRLNFIELANPLSSNQSIMRTTLIPGLIETACFNFFREVNSLKIFEIGKIFLPTEYLLAKEPLYLGILLMGNTNKETWYENLRKFDIYDLKGYLASLFEILKINVDFKPYSSETFLKRGVSFDLYLDGEKIGFAGEMKNLVLKEFDLKTCVFVAEINLQSLFEKIETLEKEFTVKKPPKYPSTFRDVTCIIKKEIKIKEILDFVKTLSIPYLEAVDCIKIYEGSPIPEGEKSITIRFWYRAEDRTLKDEEVNEIQDSVAKRIFERFSAKPR</sequence>
<evidence type="ECO:0000256" key="3">
    <source>
        <dbReference type="ARBA" id="ARBA00011209"/>
    </source>
</evidence>
<evidence type="ECO:0000256" key="8">
    <source>
        <dbReference type="ARBA" id="ARBA00022840"/>
    </source>
</evidence>
<evidence type="ECO:0000259" key="16">
    <source>
        <dbReference type="PROSITE" id="PS50886"/>
    </source>
</evidence>
<dbReference type="InterPro" id="IPR020825">
    <property type="entry name" value="Phe-tRNA_synthase-like_B3/B4"/>
</dbReference>
<evidence type="ECO:0000256" key="1">
    <source>
        <dbReference type="ARBA" id="ARBA00004496"/>
    </source>
</evidence>
<comment type="similarity">
    <text evidence="2 14">Belongs to the phenylalanyl-tRNA synthetase beta subunit family. Type 1 subfamily.</text>
</comment>
<dbReference type="GO" id="GO:0006432">
    <property type="term" value="P:phenylalanyl-tRNA aminoacylation"/>
    <property type="evidence" value="ECO:0007669"/>
    <property type="project" value="UniProtKB-UniRule"/>
</dbReference>
<feature type="binding site" evidence="14">
    <location>
        <position position="462"/>
    </location>
    <ligand>
        <name>Mg(2+)</name>
        <dbReference type="ChEBI" id="CHEBI:18420"/>
        <note>shared with alpha subunit</note>
    </ligand>
</feature>
<dbReference type="Proteomes" id="UP001144110">
    <property type="component" value="Unassembled WGS sequence"/>
</dbReference>
<dbReference type="PROSITE" id="PS50886">
    <property type="entry name" value="TRBD"/>
    <property type="match status" value="1"/>
</dbReference>
<keyword evidence="6 14" id="KW-0479">Metal-binding</keyword>
<comment type="subcellular location">
    <subcellularLocation>
        <location evidence="1 14">Cytoplasm</location>
    </subcellularLocation>
</comment>
<keyword evidence="5 14" id="KW-0436">Ligase</keyword>
<keyword evidence="10 15" id="KW-0694">RNA-binding</keyword>
<evidence type="ECO:0000256" key="14">
    <source>
        <dbReference type="HAMAP-Rule" id="MF_00283"/>
    </source>
</evidence>
<dbReference type="Pfam" id="PF17759">
    <property type="entry name" value="tRNA_synthFbeta"/>
    <property type="match status" value="1"/>
</dbReference>
<feature type="binding site" evidence="14">
    <location>
        <position position="459"/>
    </location>
    <ligand>
        <name>Mg(2+)</name>
        <dbReference type="ChEBI" id="CHEBI:18420"/>
        <note>shared with alpha subunit</note>
    </ligand>
</feature>
<dbReference type="GO" id="GO:0004826">
    <property type="term" value="F:phenylalanine-tRNA ligase activity"/>
    <property type="evidence" value="ECO:0007669"/>
    <property type="project" value="UniProtKB-UniRule"/>
</dbReference>
<feature type="binding site" evidence="14">
    <location>
        <position position="463"/>
    </location>
    <ligand>
        <name>Mg(2+)</name>
        <dbReference type="ChEBI" id="CHEBI:18420"/>
        <note>shared with alpha subunit</note>
    </ligand>
</feature>
<evidence type="ECO:0000259" key="17">
    <source>
        <dbReference type="PROSITE" id="PS51447"/>
    </source>
</evidence>
<dbReference type="EMBL" id="JAPHEG010000001">
    <property type="protein sequence ID" value="MDF2953033.1"/>
    <property type="molecule type" value="Genomic_DNA"/>
</dbReference>
<dbReference type="PANTHER" id="PTHR10947:SF0">
    <property type="entry name" value="PHENYLALANINE--TRNA LIGASE BETA SUBUNIT"/>
    <property type="match status" value="1"/>
</dbReference>
<dbReference type="InterPro" id="IPR005146">
    <property type="entry name" value="B3/B4_tRNA-bd"/>
</dbReference>
<comment type="caution">
    <text evidence="19">The sequence shown here is derived from an EMBL/GenBank/DDBJ whole genome shotgun (WGS) entry which is preliminary data.</text>
</comment>
<dbReference type="SUPFAM" id="SSF55681">
    <property type="entry name" value="Class II aaRS and biotin synthetases"/>
    <property type="match status" value="1"/>
</dbReference>
<feature type="domain" description="B5" evidence="18">
    <location>
        <begin position="401"/>
        <end position="475"/>
    </location>
</feature>
<evidence type="ECO:0000313" key="20">
    <source>
        <dbReference type="Proteomes" id="UP001144110"/>
    </source>
</evidence>
<dbReference type="SUPFAM" id="SSF54991">
    <property type="entry name" value="Anticodon-binding domain of PheRS"/>
    <property type="match status" value="1"/>
</dbReference>
<evidence type="ECO:0000256" key="5">
    <source>
        <dbReference type="ARBA" id="ARBA00022598"/>
    </source>
</evidence>
<dbReference type="SMART" id="SM00896">
    <property type="entry name" value="FDX-ACB"/>
    <property type="match status" value="1"/>
</dbReference>
<dbReference type="NCBIfam" id="TIGR00472">
    <property type="entry name" value="pheT_bact"/>
    <property type="match status" value="1"/>
</dbReference>
<dbReference type="InterPro" id="IPR036690">
    <property type="entry name" value="Fdx_antiC-bd_sf"/>
</dbReference>
<feature type="binding site" evidence="14">
    <location>
        <position position="453"/>
    </location>
    <ligand>
        <name>Mg(2+)</name>
        <dbReference type="ChEBI" id="CHEBI:18420"/>
        <note>shared with alpha subunit</note>
    </ligand>
</feature>
<organism evidence="19 20">
    <name type="scientific">Candidatus Thermodesulfobacterium syntrophicum</name>
    <dbReference type="NCBI Taxonomy" id="3060442"/>
    <lineage>
        <taxon>Bacteria</taxon>
        <taxon>Pseudomonadati</taxon>
        <taxon>Thermodesulfobacteriota</taxon>
        <taxon>Thermodesulfobacteria</taxon>
        <taxon>Thermodesulfobacteriales</taxon>
        <taxon>Thermodesulfobacteriaceae</taxon>
        <taxon>Thermodesulfobacterium</taxon>
    </lineage>
</organism>
<comment type="cofactor">
    <cofactor evidence="14">
        <name>Mg(2+)</name>
        <dbReference type="ChEBI" id="CHEBI:18420"/>
    </cofactor>
    <text evidence="14">Binds 2 magnesium ions per tetramer.</text>
</comment>
<dbReference type="Gene3D" id="3.30.56.10">
    <property type="match status" value="2"/>
</dbReference>
<dbReference type="InterPro" id="IPR045060">
    <property type="entry name" value="Phe-tRNA-ligase_IIc_bsu"/>
</dbReference>
<dbReference type="SUPFAM" id="SSF46955">
    <property type="entry name" value="Putative DNA-binding domain"/>
    <property type="match status" value="1"/>
</dbReference>
<evidence type="ECO:0000256" key="12">
    <source>
        <dbReference type="ARBA" id="ARBA00023146"/>
    </source>
</evidence>
<proteinExistence type="inferred from homology"/>
<dbReference type="InterPro" id="IPR005147">
    <property type="entry name" value="tRNA_synthase_B5-dom"/>
</dbReference>
<dbReference type="EC" id="6.1.1.20" evidence="14"/>
<dbReference type="PROSITE" id="PS51447">
    <property type="entry name" value="FDX_ACB"/>
    <property type="match status" value="1"/>
</dbReference>
<dbReference type="SMART" id="SM00873">
    <property type="entry name" value="B3_4"/>
    <property type="match status" value="1"/>
</dbReference>
<dbReference type="GO" id="GO:0000287">
    <property type="term" value="F:magnesium ion binding"/>
    <property type="evidence" value="ECO:0007669"/>
    <property type="project" value="UniProtKB-UniRule"/>
</dbReference>
<keyword evidence="14" id="KW-0963">Cytoplasm</keyword>
<evidence type="ECO:0000256" key="7">
    <source>
        <dbReference type="ARBA" id="ARBA00022741"/>
    </source>
</evidence>
<dbReference type="InterPro" id="IPR009061">
    <property type="entry name" value="DNA-bd_dom_put_sf"/>
</dbReference>
<dbReference type="GO" id="GO:0000049">
    <property type="term" value="F:tRNA binding"/>
    <property type="evidence" value="ECO:0007669"/>
    <property type="project" value="UniProtKB-UniRule"/>
</dbReference>
<keyword evidence="9 14" id="KW-0460">Magnesium</keyword>
<evidence type="ECO:0000256" key="6">
    <source>
        <dbReference type="ARBA" id="ARBA00022723"/>
    </source>
</evidence>
<dbReference type="Pfam" id="PF03483">
    <property type="entry name" value="B3_4"/>
    <property type="match status" value="1"/>
</dbReference>
<name>A0AAE3P364_9BACT</name>
<accession>A0AAE3P364</accession>
<dbReference type="PANTHER" id="PTHR10947">
    <property type="entry name" value="PHENYLALANYL-TRNA SYNTHETASE BETA CHAIN AND LEUCINE-RICH REPEAT-CONTAINING PROTEIN 47"/>
    <property type="match status" value="1"/>
</dbReference>
<dbReference type="InterPro" id="IPR005121">
    <property type="entry name" value="Fdx_antiC-bd"/>
</dbReference>
<dbReference type="PROSITE" id="PS51483">
    <property type="entry name" value="B5"/>
    <property type="match status" value="1"/>
</dbReference>
<keyword evidence="8 14" id="KW-0067">ATP-binding</keyword>
<keyword evidence="4 15" id="KW-0820">tRNA-binding</keyword>
<keyword evidence="7 14" id="KW-0547">Nucleotide-binding</keyword>
<dbReference type="SUPFAM" id="SSF56037">
    <property type="entry name" value="PheT/TilS domain"/>
    <property type="match status" value="1"/>
</dbReference>
<dbReference type="SUPFAM" id="SSF50249">
    <property type="entry name" value="Nucleic acid-binding proteins"/>
    <property type="match status" value="1"/>
</dbReference>
<feature type="domain" description="TRNA-binding" evidence="16">
    <location>
        <begin position="39"/>
        <end position="148"/>
    </location>
</feature>
<dbReference type="HAMAP" id="MF_00283">
    <property type="entry name" value="Phe_tRNA_synth_beta1"/>
    <property type="match status" value="1"/>
</dbReference>
<dbReference type="SMART" id="SM00874">
    <property type="entry name" value="B5"/>
    <property type="match status" value="1"/>
</dbReference>
<dbReference type="Gene3D" id="3.30.930.10">
    <property type="entry name" value="Bira Bifunctional Protein, Domain 2"/>
    <property type="match status" value="1"/>
</dbReference>
<evidence type="ECO:0000313" key="19">
    <source>
        <dbReference type="EMBL" id="MDF2953033.1"/>
    </source>
</evidence>
<comment type="subunit">
    <text evidence="3 14">Tetramer of two alpha and two beta subunits.</text>
</comment>
<dbReference type="GO" id="GO:0009328">
    <property type="term" value="C:phenylalanine-tRNA ligase complex"/>
    <property type="evidence" value="ECO:0007669"/>
    <property type="project" value="TreeGrafter"/>
</dbReference>
<evidence type="ECO:0000256" key="13">
    <source>
        <dbReference type="ARBA" id="ARBA00049255"/>
    </source>
</evidence>
<dbReference type="InterPro" id="IPR012340">
    <property type="entry name" value="NA-bd_OB-fold"/>
</dbReference>
<gene>
    <name evidence="14" type="primary">pheT</name>
    <name evidence="19" type="ORF">OD816_000278</name>
</gene>
<dbReference type="Pfam" id="PF03484">
    <property type="entry name" value="B5"/>
    <property type="match status" value="1"/>
</dbReference>
<dbReference type="InterPro" id="IPR045864">
    <property type="entry name" value="aa-tRNA-synth_II/BPL/LPL"/>
</dbReference>
<dbReference type="InterPro" id="IPR002547">
    <property type="entry name" value="tRNA-bd_dom"/>
</dbReference>
<evidence type="ECO:0000256" key="15">
    <source>
        <dbReference type="PROSITE-ProRule" id="PRU00209"/>
    </source>
</evidence>
<dbReference type="InterPro" id="IPR004532">
    <property type="entry name" value="Phe-tRNA-ligase_IIc_bsu_bact"/>
</dbReference>
<evidence type="ECO:0000256" key="4">
    <source>
        <dbReference type="ARBA" id="ARBA00022555"/>
    </source>
</evidence>
<dbReference type="Gene3D" id="2.40.50.140">
    <property type="entry name" value="Nucleic acid-binding proteins"/>
    <property type="match status" value="1"/>
</dbReference>
<dbReference type="Pfam" id="PF01588">
    <property type="entry name" value="tRNA_bind"/>
    <property type="match status" value="1"/>
</dbReference>
<dbReference type="AlphaFoldDB" id="A0AAE3P364"/>
<dbReference type="Gene3D" id="3.50.40.10">
    <property type="entry name" value="Phenylalanyl-trna Synthetase, Chain B, domain 3"/>
    <property type="match status" value="1"/>
</dbReference>
<keyword evidence="11 14" id="KW-0648">Protein biosynthesis</keyword>
<evidence type="ECO:0000256" key="2">
    <source>
        <dbReference type="ARBA" id="ARBA00008653"/>
    </source>
</evidence>
<evidence type="ECO:0000256" key="11">
    <source>
        <dbReference type="ARBA" id="ARBA00022917"/>
    </source>
</evidence>
<comment type="catalytic activity">
    <reaction evidence="13 14">
        <text>tRNA(Phe) + L-phenylalanine + ATP = L-phenylalanyl-tRNA(Phe) + AMP + diphosphate + H(+)</text>
        <dbReference type="Rhea" id="RHEA:19413"/>
        <dbReference type="Rhea" id="RHEA-COMP:9668"/>
        <dbReference type="Rhea" id="RHEA-COMP:9699"/>
        <dbReference type="ChEBI" id="CHEBI:15378"/>
        <dbReference type="ChEBI" id="CHEBI:30616"/>
        <dbReference type="ChEBI" id="CHEBI:33019"/>
        <dbReference type="ChEBI" id="CHEBI:58095"/>
        <dbReference type="ChEBI" id="CHEBI:78442"/>
        <dbReference type="ChEBI" id="CHEBI:78531"/>
        <dbReference type="ChEBI" id="CHEBI:456215"/>
        <dbReference type="EC" id="6.1.1.20"/>
    </reaction>
</comment>
<reference evidence="19" key="1">
    <citation type="submission" date="2022-11" db="EMBL/GenBank/DDBJ databases">
        <title>Candidatus Alkanophaga archaea from heated hydrothermal vent sediment oxidize petroleum alkanes.</title>
        <authorList>
            <person name="Zehnle H."/>
            <person name="Laso-Perez R."/>
            <person name="Lipp J."/>
            <person name="Teske A."/>
            <person name="Wegener G."/>
        </authorList>
    </citation>
    <scope>NUCLEOTIDE SEQUENCE</scope>
    <source>
        <strain evidence="19">MCA70</strain>
    </source>
</reference>
<feature type="domain" description="FDX-ACB" evidence="17">
    <location>
        <begin position="707"/>
        <end position="800"/>
    </location>
</feature>
<evidence type="ECO:0000256" key="9">
    <source>
        <dbReference type="ARBA" id="ARBA00022842"/>
    </source>
</evidence>
<dbReference type="InterPro" id="IPR041616">
    <property type="entry name" value="PheRS_beta_core"/>
</dbReference>
<evidence type="ECO:0000256" key="10">
    <source>
        <dbReference type="ARBA" id="ARBA00022884"/>
    </source>
</evidence>
<evidence type="ECO:0000259" key="18">
    <source>
        <dbReference type="PROSITE" id="PS51483"/>
    </source>
</evidence>
<dbReference type="CDD" id="cd00769">
    <property type="entry name" value="PheRS_beta_core"/>
    <property type="match status" value="1"/>
</dbReference>
<dbReference type="Pfam" id="PF03147">
    <property type="entry name" value="FDX-ACB"/>
    <property type="match status" value="1"/>
</dbReference>
<dbReference type="Gene3D" id="3.30.70.380">
    <property type="entry name" value="Ferrodoxin-fold anticodon-binding domain"/>
    <property type="match status" value="1"/>
</dbReference>